<dbReference type="EMBL" id="CP044496">
    <property type="protein sequence ID" value="QFG50715.1"/>
    <property type="molecule type" value="Genomic_DNA"/>
</dbReference>
<evidence type="ECO:0000313" key="7">
    <source>
        <dbReference type="EMBL" id="QFG50715.1"/>
    </source>
</evidence>
<dbReference type="InterPro" id="IPR025668">
    <property type="entry name" value="Tnp_DDE_dom"/>
</dbReference>
<evidence type="ECO:0000313" key="6">
    <source>
        <dbReference type="EMBL" id="QFG50523.1"/>
    </source>
</evidence>
<dbReference type="EMBL" id="CP044496">
    <property type="protein sequence ID" value="QFG51707.1"/>
    <property type="molecule type" value="Genomic_DNA"/>
</dbReference>
<proteinExistence type="predicted"/>
<dbReference type="STRING" id="1600.LBAT_0734"/>
<evidence type="ECO:0000313" key="10">
    <source>
        <dbReference type="EMBL" id="QFG51654.1"/>
    </source>
</evidence>
<organism evidence="3 13">
    <name type="scientific">Lactobacillus acetotolerans</name>
    <dbReference type="NCBI Taxonomy" id="1600"/>
    <lineage>
        <taxon>Bacteria</taxon>
        <taxon>Bacillati</taxon>
        <taxon>Bacillota</taxon>
        <taxon>Bacilli</taxon>
        <taxon>Lactobacillales</taxon>
        <taxon>Lactobacillaceae</taxon>
        <taxon>Lactobacillus</taxon>
    </lineage>
</organism>
<dbReference type="PATRIC" id="fig|1600.4.peg.1267"/>
<keyword evidence="13" id="KW-1185">Reference proteome</keyword>
<evidence type="ECO:0000313" key="11">
    <source>
        <dbReference type="EMBL" id="QFG51707.1"/>
    </source>
</evidence>
<evidence type="ECO:0000313" key="3">
    <source>
        <dbReference type="EMBL" id="BAQ57192.1"/>
    </source>
</evidence>
<dbReference type="EMBL" id="AP014808">
    <property type="protein sequence ID" value="BAQ57632.1"/>
    <property type="molecule type" value="Genomic_DNA"/>
</dbReference>
<feature type="domain" description="Transposase DDE" evidence="1">
    <location>
        <begin position="112"/>
        <end position="256"/>
    </location>
</feature>
<dbReference type="RefSeq" id="WP_060459388.1">
    <property type="nucleotide sequence ID" value="NZ_AP014808.1"/>
</dbReference>
<dbReference type="OrthoDB" id="2187339at2"/>
<dbReference type="EMBL" id="CP044496">
    <property type="protein sequence ID" value="QFG51654.1"/>
    <property type="molecule type" value="Genomic_DNA"/>
</dbReference>
<evidence type="ECO:0000259" key="1">
    <source>
        <dbReference type="Pfam" id="PF13612"/>
    </source>
</evidence>
<dbReference type="KEGG" id="lae:LBAT_1243"/>
<dbReference type="EMBL" id="AP014808">
    <property type="protein sequence ID" value="BAQ57678.1"/>
    <property type="molecule type" value="Genomic_DNA"/>
</dbReference>
<dbReference type="KEGG" id="lae:LBAT_1289"/>
<dbReference type="EMBL" id="AP014808">
    <property type="protein sequence ID" value="BAQ57192.1"/>
    <property type="molecule type" value="Genomic_DNA"/>
</dbReference>
<evidence type="ECO:0000313" key="14">
    <source>
        <dbReference type="Proteomes" id="UP000325393"/>
    </source>
</evidence>
<protein>
    <submittedName>
        <fullName evidence="3 6">Transposase</fullName>
    </submittedName>
</protein>
<dbReference type="AlphaFoldDB" id="A0A0D6A310"/>
<evidence type="ECO:0000313" key="12">
    <source>
        <dbReference type="EMBL" id="QFG51853.1"/>
    </source>
</evidence>
<dbReference type="Proteomes" id="UP000325393">
    <property type="component" value="Chromosome"/>
</dbReference>
<evidence type="ECO:0000313" key="13">
    <source>
        <dbReference type="Proteomes" id="UP000035709"/>
    </source>
</evidence>
<dbReference type="NCBIfam" id="NF033520">
    <property type="entry name" value="transpos_IS982"/>
    <property type="match status" value="1"/>
</dbReference>
<dbReference type="KEGG" id="lae:LBAT_0734"/>
<name>A0A0D6A310_9LACO</name>
<evidence type="ECO:0000313" key="5">
    <source>
        <dbReference type="EMBL" id="BAQ57678.1"/>
    </source>
</evidence>
<dbReference type="KEGG" id="lae:LBAT_0803"/>
<reference evidence="6 14" key="2">
    <citation type="submission" date="2019-09" db="EMBL/GenBank/DDBJ databases">
        <title>Genome sequencing of Lactobacillus acetotolerans.</title>
        <authorList>
            <person name="Kim K."/>
        </authorList>
    </citation>
    <scope>NUCLEOTIDE SEQUENCE [LARGE SCALE GENOMIC DNA]</scope>
    <source>
        <strain evidence="6 14">LA749</strain>
    </source>
</reference>
<dbReference type="EMBL" id="CP044496">
    <property type="protein sequence ID" value="QFG50717.1"/>
    <property type="molecule type" value="Genomic_DNA"/>
</dbReference>
<dbReference type="GeneID" id="78212855"/>
<evidence type="ECO:0000313" key="8">
    <source>
        <dbReference type="EMBL" id="QFG50717.1"/>
    </source>
</evidence>
<dbReference type="Proteomes" id="UP000035709">
    <property type="component" value="Chromosome"/>
</dbReference>
<sequence>MSYLYSKRYCGHLQLSFKQLSWLCRHLYQFYAPKKFKYRRNVKQEKISDPLLLTLLVWQAMLGIQSQRRFSQLFINLSHSRFNRRARQLLPIINLIRRKLNQQVACRQEPLIVDSLPMRVCHPIRNHRVKIFQGTANIGYNSTKKVYYYGFKGHFIVNTSGYIFDYIVTKASVHDAQAAGSLILNAHLQDPYILGDLGYLGKQLHQRLLHDGYYLWTPYRKNMTGAKQHNSRCLAAIRRTIESDFALLKGYGVENNRARTLVGFQQRLEIAILTYNLGYLVNLNN</sequence>
<evidence type="ECO:0000313" key="2">
    <source>
        <dbReference type="EMBL" id="BAQ57123.1"/>
    </source>
</evidence>
<dbReference type="EMBL" id="AP014808">
    <property type="protein sequence ID" value="BAQ57123.1"/>
    <property type="molecule type" value="Genomic_DNA"/>
</dbReference>
<evidence type="ECO:0000313" key="9">
    <source>
        <dbReference type="EMBL" id="QFG50816.1"/>
    </source>
</evidence>
<gene>
    <name evidence="6" type="ORF">LA749_00095</name>
    <name evidence="7" type="ORF">LA749_01155</name>
    <name evidence="8" type="ORF">LA749_01165</name>
    <name evidence="9" type="ORF">LA749_01720</name>
    <name evidence="10" type="ORF">LA749_06475</name>
    <name evidence="11" type="ORF">LA749_06800</name>
    <name evidence="12" type="ORF">LA749_07630</name>
    <name evidence="2" type="ORF">LBAT_0734</name>
    <name evidence="3" type="ORF">LBAT_0803</name>
    <name evidence="4" type="ORF">LBAT_1243</name>
    <name evidence="5" type="ORF">LBAT_1289</name>
</gene>
<evidence type="ECO:0000313" key="4">
    <source>
        <dbReference type="EMBL" id="BAQ57632.1"/>
    </source>
</evidence>
<accession>A0A0D6A310</accession>
<dbReference type="EMBL" id="CP044496">
    <property type="protein sequence ID" value="QFG51853.1"/>
    <property type="molecule type" value="Genomic_DNA"/>
</dbReference>
<reference evidence="3 13" key="1">
    <citation type="submission" date="2015-03" db="EMBL/GenBank/DDBJ databases">
        <title>Complete genome sequence of Lactobacillus acetotolerans NBRC 13120.</title>
        <authorList>
            <person name="Toh H."/>
            <person name="Morita H."/>
            <person name="Fujita N."/>
        </authorList>
    </citation>
    <scope>NUCLEOTIDE SEQUENCE [LARGE SCALE GENOMIC DNA]</scope>
    <source>
        <strain evidence="3 13">NBRC 13120</strain>
    </source>
</reference>
<dbReference type="EMBL" id="CP044496">
    <property type="protein sequence ID" value="QFG50523.1"/>
    <property type="molecule type" value="Genomic_DNA"/>
</dbReference>
<dbReference type="Pfam" id="PF13612">
    <property type="entry name" value="DDE_Tnp_1_3"/>
    <property type="match status" value="1"/>
</dbReference>
<dbReference type="EMBL" id="CP044496">
    <property type="protein sequence ID" value="QFG50816.1"/>
    <property type="molecule type" value="Genomic_DNA"/>
</dbReference>